<evidence type="ECO:0000256" key="7">
    <source>
        <dbReference type="SAM" id="Phobius"/>
    </source>
</evidence>
<dbReference type="AlphaFoldDB" id="A0A6J4T1J4"/>
<evidence type="ECO:0000256" key="4">
    <source>
        <dbReference type="ARBA" id="ARBA00022989"/>
    </source>
</evidence>
<keyword evidence="2" id="KW-1003">Cell membrane</keyword>
<dbReference type="Pfam" id="PF13520">
    <property type="entry name" value="AA_permease_2"/>
    <property type="match status" value="1"/>
</dbReference>
<dbReference type="GO" id="GO:0005886">
    <property type="term" value="C:plasma membrane"/>
    <property type="evidence" value="ECO:0007669"/>
    <property type="project" value="UniProtKB-SubCell"/>
</dbReference>
<dbReference type="InterPro" id="IPR002293">
    <property type="entry name" value="AA/rel_permease1"/>
</dbReference>
<evidence type="ECO:0000256" key="2">
    <source>
        <dbReference type="ARBA" id="ARBA00022475"/>
    </source>
</evidence>
<feature type="transmembrane region" description="Helical" evidence="7">
    <location>
        <begin position="106"/>
        <end position="127"/>
    </location>
</feature>
<evidence type="ECO:0000256" key="1">
    <source>
        <dbReference type="ARBA" id="ARBA00004651"/>
    </source>
</evidence>
<feature type="region of interest" description="Disordered" evidence="6">
    <location>
        <begin position="1"/>
        <end position="20"/>
    </location>
</feature>
<proteinExistence type="predicted"/>
<evidence type="ECO:0000256" key="3">
    <source>
        <dbReference type="ARBA" id="ARBA00022692"/>
    </source>
</evidence>
<sequence>MTSASASPTPSPAIDESAQPGRKGLAIDAIGFGEGLVVGVASTAPAYSLAAVLGPIVAALGLVAPAALLVAFIPMFLIAAAFYWMNRVDPDCGTTFSWATRAMGPYVGWIGGWAVALTGLLVIGSLADVGARYLFELVGWEAAAGSKWAVMALAVAAIAVLTAVTVAGTELSARIQNGMIAVQITALLLFAVVAIVKVFSGNAPPGSVTPSIAWFNPFGAPSFNDFIVAGLLVGVFVYWGWESCVNLTEETENSTRSAGLAAIFSTVVLLVTYLGVTVAVVAILGPAATSSFEDEAVLSAAATAALGSPLDKLVVLGVVFSAIASTQTTILPASRTLLSMARRHALPKALGRVHPRLHTPHVATVAVGVVATLWYVVLNSALENFLLETLLAISLLIAFYYSLSGFACVVYYRREIVRSARNFLLIGLAPLIGALVLAFVFVRAVIEFVVNPEDNSETGATWLGVAPPLVVGVGFLLLGLVLMLLWRAGGHAEYFGRKPETVPPDLAASGARLADATTA</sequence>
<dbReference type="InterPro" id="IPR050367">
    <property type="entry name" value="APC_superfamily"/>
</dbReference>
<evidence type="ECO:0000313" key="8">
    <source>
        <dbReference type="EMBL" id="CAA9511365.1"/>
    </source>
</evidence>
<comment type="subcellular location">
    <subcellularLocation>
        <location evidence="1">Cell membrane</location>
        <topology evidence="1">Multi-pass membrane protein</topology>
    </subcellularLocation>
</comment>
<feature type="transmembrane region" description="Helical" evidence="7">
    <location>
        <begin position="313"/>
        <end position="338"/>
    </location>
</feature>
<keyword evidence="5 7" id="KW-0472">Membrane</keyword>
<dbReference type="EMBL" id="CADCVV010000159">
    <property type="protein sequence ID" value="CAA9511365.1"/>
    <property type="molecule type" value="Genomic_DNA"/>
</dbReference>
<name>A0A6J4T1J4_9ACTN</name>
<feature type="transmembrane region" description="Helical" evidence="7">
    <location>
        <begin position="220"/>
        <end position="239"/>
    </location>
</feature>
<organism evidence="8">
    <name type="scientific">uncultured Solirubrobacterales bacterium</name>
    <dbReference type="NCBI Taxonomy" id="768556"/>
    <lineage>
        <taxon>Bacteria</taxon>
        <taxon>Bacillati</taxon>
        <taxon>Actinomycetota</taxon>
        <taxon>Thermoleophilia</taxon>
        <taxon>Solirubrobacterales</taxon>
        <taxon>environmental samples</taxon>
    </lineage>
</organism>
<dbReference type="Gene3D" id="1.20.1740.10">
    <property type="entry name" value="Amino acid/polyamine transporter I"/>
    <property type="match status" value="1"/>
</dbReference>
<feature type="transmembrane region" description="Helical" evidence="7">
    <location>
        <begin position="147"/>
        <end position="168"/>
    </location>
</feature>
<dbReference type="PANTHER" id="PTHR42770:SF7">
    <property type="entry name" value="MEMBRANE PROTEIN"/>
    <property type="match status" value="1"/>
</dbReference>
<dbReference type="PIRSF" id="PIRSF006060">
    <property type="entry name" value="AA_transporter"/>
    <property type="match status" value="1"/>
</dbReference>
<keyword evidence="3 7" id="KW-0812">Transmembrane</keyword>
<keyword evidence="4 7" id="KW-1133">Transmembrane helix</keyword>
<evidence type="ECO:0000256" key="5">
    <source>
        <dbReference type="ARBA" id="ARBA00023136"/>
    </source>
</evidence>
<gene>
    <name evidence="8" type="ORF">AVDCRST_MAG17-2022</name>
</gene>
<dbReference type="GO" id="GO:0022857">
    <property type="term" value="F:transmembrane transporter activity"/>
    <property type="evidence" value="ECO:0007669"/>
    <property type="project" value="InterPro"/>
</dbReference>
<protein>
    <submittedName>
        <fullName evidence="8">Uncharacterized amino acid permease, GabP family</fullName>
    </submittedName>
</protein>
<feature type="transmembrane region" description="Helical" evidence="7">
    <location>
        <begin position="56"/>
        <end position="85"/>
    </location>
</feature>
<feature type="transmembrane region" description="Helical" evidence="7">
    <location>
        <begin position="180"/>
        <end position="200"/>
    </location>
</feature>
<feature type="transmembrane region" description="Helical" evidence="7">
    <location>
        <begin position="390"/>
        <end position="412"/>
    </location>
</feature>
<feature type="transmembrane region" description="Helical" evidence="7">
    <location>
        <begin position="466"/>
        <end position="488"/>
    </location>
</feature>
<feature type="transmembrane region" description="Helical" evidence="7">
    <location>
        <begin position="260"/>
        <end position="284"/>
    </location>
</feature>
<evidence type="ECO:0000256" key="6">
    <source>
        <dbReference type="SAM" id="MobiDB-lite"/>
    </source>
</evidence>
<feature type="transmembrane region" description="Helical" evidence="7">
    <location>
        <begin position="359"/>
        <end position="378"/>
    </location>
</feature>
<accession>A0A6J4T1J4</accession>
<feature type="transmembrane region" description="Helical" evidence="7">
    <location>
        <begin position="424"/>
        <end position="446"/>
    </location>
</feature>
<dbReference type="PANTHER" id="PTHR42770">
    <property type="entry name" value="AMINO ACID TRANSPORTER-RELATED"/>
    <property type="match status" value="1"/>
</dbReference>
<reference evidence="8" key="1">
    <citation type="submission" date="2020-02" db="EMBL/GenBank/DDBJ databases">
        <authorList>
            <person name="Meier V. D."/>
        </authorList>
    </citation>
    <scope>NUCLEOTIDE SEQUENCE</scope>
    <source>
        <strain evidence="8">AVDCRST_MAG17</strain>
    </source>
</reference>